<dbReference type="CDD" id="cd00093">
    <property type="entry name" value="HTH_XRE"/>
    <property type="match status" value="1"/>
</dbReference>
<dbReference type="Proteomes" id="UP000679373">
    <property type="component" value="Chromosome"/>
</dbReference>
<sequence length="66" mass="7708">MLSEYLKILRIKEKLTQKDVADKLGIATNSYTKKENGINPFNVDELKEIKKIFNIGDLEFVQIFFN</sequence>
<dbReference type="Gene3D" id="1.10.260.40">
    <property type="entry name" value="lambda repressor-like DNA-binding domains"/>
    <property type="match status" value="1"/>
</dbReference>
<dbReference type="SMART" id="SM00530">
    <property type="entry name" value="HTH_XRE"/>
    <property type="match status" value="1"/>
</dbReference>
<dbReference type="EMBL" id="CP073653">
    <property type="protein sequence ID" value="QUN35927.1"/>
    <property type="molecule type" value="Genomic_DNA"/>
</dbReference>
<evidence type="ECO:0000259" key="1">
    <source>
        <dbReference type="PROSITE" id="PS50943"/>
    </source>
</evidence>
<dbReference type="RefSeq" id="WP_172462749.1">
    <property type="nucleotide sequence ID" value="NZ_BKAK01000088.1"/>
</dbReference>
<keyword evidence="3" id="KW-1185">Reference proteome</keyword>
<reference evidence="2" key="1">
    <citation type="submission" date="2021-04" db="EMBL/GenBank/DDBJ databases">
        <title>Complete genome sequence of the type strain Clostridium beijerinckii NRRL B-598.</title>
        <authorList>
            <person name="Sedlar K."/>
            <person name="Branska B."/>
            <person name="Bezdicek M."/>
            <person name="Nykrynova M."/>
            <person name="Lengerova M."/>
            <person name="Skutkova H."/>
            <person name="Patakova P."/>
        </authorList>
    </citation>
    <scope>NUCLEOTIDE SEQUENCE</scope>
    <source>
        <strain evidence="2">DSM 791</strain>
    </source>
</reference>
<feature type="domain" description="HTH cro/C1-type" evidence="1">
    <location>
        <begin position="6"/>
        <end position="61"/>
    </location>
</feature>
<dbReference type="Pfam" id="PF01381">
    <property type="entry name" value="HTH_3"/>
    <property type="match status" value="1"/>
</dbReference>
<evidence type="ECO:0000313" key="3">
    <source>
        <dbReference type="Proteomes" id="UP000679373"/>
    </source>
</evidence>
<dbReference type="PROSITE" id="PS50943">
    <property type="entry name" value="HTH_CROC1"/>
    <property type="match status" value="1"/>
</dbReference>
<dbReference type="GO" id="GO:0003677">
    <property type="term" value="F:DNA binding"/>
    <property type="evidence" value="ECO:0007669"/>
    <property type="project" value="InterPro"/>
</dbReference>
<dbReference type="AlphaFoldDB" id="A0AB74VHX4"/>
<organism evidence="2 3">
    <name type="scientific">Clostridium beijerinckii</name>
    <name type="common">Clostridium MP</name>
    <dbReference type="NCBI Taxonomy" id="1520"/>
    <lineage>
        <taxon>Bacteria</taxon>
        <taxon>Bacillati</taxon>
        <taxon>Bacillota</taxon>
        <taxon>Clostridia</taxon>
        <taxon>Eubacteriales</taxon>
        <taxon>Clostridiaceae</taxon>
        <taxon>Clostridium</taxon>
    </lineage>
</organism>
<dbReference type="GeneID" id="66343577"/>
<evidence type="ECO:0000313" key="2">
    <source>
        <dbReference type="EMBL" id="QUN35927.1"/>
    </source>
</evidence>
<accession>A0AB74VHX4</accession>
<dbReference type="InterPro" id="IPR001387">
    <property type="entry name" value="Cro/C1-type_HTH"/>
</dbReference>
<gene>
    <name evidence="2" type="ORF">KEC93_03600</name>
</gene>
<protein>
    <submittedName>
        <fullName evidence="2">Helix-turn-helix transcriptional regulator</fullName>
    </submittedName>
</protein>
<dbReference type="SUPFAM" id="SSF47413">
    <property type="entry name" value="lambda repressor-like DNA-binding domains"/>
    <property type="match status" value="1"/>
</dbReference>
<dbReference type="InterPro" id="IPR010982">
    <property type="entry name" value="Lambda_DNA-bd_dom_sf"/>
</dbReference>
<name>A0AB74VHX4_CLOBE</name>
<proteinExistence type="predicted"/>